<protein>
    <recommendedName>
        <fullName evidence="3">Auto-transporter adhesin head GIN domain-containing protein</fullName>
    </recommendedName>
</protein>
<reference evidence="1 2" key="1">
    <citation type="submission" date="2024-09" db="EMBL/GenBank/DDBJ databases">
        <authorList>
            <person name="Sun Q."/>
            <person name="Mori K."/>
        </authorList>
    </citation>
    <scope>NUCLEOTIDE SEQUENCE [LARGE SCALE GENOMIC DNA]</scope>
    <source>
        <strain evidence="1 2">CECT 7955</strain>
    </source>
</reference>
<proteinExistence type="predicted"/>
<comment type="caution">
    <text evidence="1">The sequence shown here is derived from an EMBL/GenBank/DDBJ whole genome shotgun (WGS) entry which is preliminary data.</text>
</comment>
<evidence type="ECO:0000313" key="1">
    <source>
        <dbReference type="EMBL" id="MFB9097356.1"/>
    </source>
</evidence>
<name>A0ABV5GPW3_9FLAO</name>
<evidence type="ECO:0008006" key="3">
    <source>
        <dbReference type="Google" id="ProtNLM"/>
    </source>
</evidence>
<sequence>MKVVKLLPIVFLLITCCTSLEKRMNRNDSDLYIGVYDCFEDDSIKIIINNKEIVDIENLTTDSSLGITGLYIEYFLKSRDKGIIKVGNKKVVIEKEIFIDLKKDISLEIIRNNNSDKFQIDINKGKKIGISGCSDDRKHTKMTYFKRNRTVE</sequence>
<dbReference type="RefSeq" id="WP_236457732.1">
    <property type="nucleotide sequence ID" value="NZ_CBCSGE010000005.1"/>
</dbReference>
<keyword evidence="2" id="KW-1185">Reference proteome</keyword>
<evidence type="ECO:0000313" key="2">
    <source>
        <dbReference type="Proteomes" id="UP001589607"/>
    </source>
</evidence>
<organism evidence="1 2">
    <name type="scientific">Flavobacterium jumunjinense</name>
    <dbReference type="NCBI Taxonomy" id="998845"/>
    <lineage>
        <taxon>Bacteria</taxon>
        <taxon>Pseudomonadati</taxon>
        <taxon>Bacteroidota</taxon>
        <taxon>Flavobacteriia</taxon>
        <taxon>Flavobacteriales</taxon>
        <taxon>Flavobacteriaceae</taxon>
        <taxon>Flavobacterium</taxon>
    </lineage>
</organism>
<gene>
    <name evidence="1" type="ORF">ACFFVF_12585</name>
</gene>
<dbReference type="EMBL" id="JBHMEY010000042">
    <property type="protein sequence ID" value="MFB9097356.1"/>
    <property type="molecule type" value="Genomic_DNA"/>
</dbReference>
<dbReference type="Proteomes" id="UP001589607">
    <property type="component" value="Unassembled WGS sequence"/>
</dbReference>
<accession>A0ABV5GPW3</accession>